<evidence type="ECO:0000256" key="1">
    <source>
        <dbReference type="ARBA" id="ARBA00008072"/>
    </source>
</evidence>
<dbReference type="InterPro" id="IPR036526">
    <property type="entry name" value="C-N_Hydrolase_sf"/>
</dbReference>
<dbReference type="EMBL" id="JQFZ01000090">
    <property type="protein sequence ID" value="KGO59715.1"/>
    <property type="molecule type" value="Genomic_DNA"/>
</dbReference>
<dbReference type="SUPFAM" id="SSF51735">
    <property type="entry name" value="NAD(P)-binding Rossmann-fold domains"/>
    <property type="match status" value="1"/>
</dbReference>
<dbReference type="PhylomeDB" id="A0A0A2IDJ0"/>
<dbReference type="SUPFAM" id="SSF50129">
    <property type="entry name" value="GroES-like"/>
    <property type="match status" value="1"/>
</dbReference>
<evidence type="ECO:0000313" key="5">
    <source>
        <dbReference type="EMBL" id="KGO59715.1"/>
    </source>
</evidence>
<dbReference type="InterPro" id="IPR020843">
    <property type="entry name" value="ER"/>
</dbReference>
<dbReference type="Gene3D" id="3.90.180.10">
    <property type="entry name" value="Medium-chain alcohol dehydrogenases, catalytic domain"/>
    <property type="match status" value="1"/>
</dbReference>
<sequence>MATHLAAVSLAKGEPFEVQTRPTPKPGPDELLIEVKSVALNPADAHMRDQGLFIATYPTVIGFDISGLVLDVGDNVPVSAIEESPGPFFQPGITRVVAYAASFWKGCDPDYGAFQERCLVPWQHAVPLPDEVISWNEAATLPVAVEVPLNAWDIMGIPRVGEATASSSISAAPIGADTSERTQKSEKQKRGALLIWGASSSVGTMGVQSARLLREDRDSSFAAVYATAGAANQKYVGSLGADRVFDYNDPQVVDAIVSAAREDGLVIRHCFLATGQLARCQAVLQAFFGDDQGGENQKAKIGSAPLIPPDAEEVSGVETIFVMPLIDKGERLDQFQYWLGTWLKENLANGSIRPSPEPRVVGKGLGAINAGLDLLRRGELDIEYNHTTACEYIKEAAVQGAELAVLPEYHLSGMVPTDPLWAVQAGESAQYLAKYQSLAKELQICIVPGTIIEKQTGSDQSTLFYNTAYFISNDGTVLGSYRKKNIWHPERPHLTSSGLEPHVAIDTPIGRVGMLICWDLAFPEAFRELIVDGAQIVIVPTYWTPHDASPKARAYNPDSEALFLESTITSRCFENTCGVVFANAAGPSEDFLGLSQITLPLVGPIAKMGTEEGFIVADVDMGVIEAAERNYKVREDLKKEDWHYVYRHTGLK</sequence>
<dbReference type="InterPro" id="IPR036291">
    <property type="entry name" value="NAD(P)-bd_dom_sf"/>
</dbReference>
<keyword evidence="6" id="KW-1185">Reference proteome</keyword>
<dbReference type="CDD" id="cd08249">
    <property type="entry name" value="enoyl_reductase_like"/>
    <property type="match status" value="1"/>
</dbReference>
<accession>A0A0A2IDJ0</accession>
<reference evidence="5 6" key="1">
    <citation type="journal article" date="2015" name="Mol. Plant Microbe Interact.">
        <title>Genome, transcriptome, and functional analyses of Penicillium expansum provide new insights into secondary metabolism and pathogenicity.</title>
        <authorList>
            <person name="Ballester A.R."/>
            <person name="Marcet-Houben M."/>
            <person name="Levin E."/>
            <person name="Sela N."/>
            <person name="Selma-Lazaro C."/>
            <person name="Carmona L."/>
            <person name="Wisniewski M."/>
            <person name="Droby S."/>
            <person name="Gonzalez-Candelas L."/>
            <person name="Gabaldon T."/>
        </authorList>
    </citation>
    <scope>NUCLEOTIDE SEQUENCE [LARGE SCALE GENOMIC DNA]</scope>
    <source>
        <strain evidence="5 6">MD-8</strain>
    </source>
</reference>
<dbReference type="RefSeq" id="XP_016600828.1">
    <property type="nucleotide sequence ID" value="XM_016742830.1"/>
</dbReference>
<evidence type="ECO:0000259" key="4">
    <source>
        <dbReference type="PROSITE" id="PS50263"/>
    </source>
</evidence>
<keyword evidence="2" id="KW-0378">Hydrolase</keyword>
<evidence type="ECO:0000256" key="3">
    <source>
        <dbReference type="ARBA" id="ARBA00023002"/>
    </source>
</evidence>
<dbReference type="Pfam" id="PF08240">
    <property type="entry name" value="ADH_N"/>
    <property type="match status" value="1"/>
</dbReference>
<feature type="domain" description="CN hydrolase" evidence="4">
    <location>
        <begin position="368"/>
        <end position="621"/>
    </location>
</feature>
<dbReference type="Proteomes" id="UP000030143">
    <property type="component" value="Unassembled WGS sequence"/>
</dbReference>
<evidence type="ECO:0000313" key="6">
    <source>
        <dbReference type="Proteomes" id="UP000030143"/>
    </source>
</evidence>
<dbReference type="InterPro" id="IPR003010">
    <property type="entry name" value="C-N_Hydrolase"/>
</dbReference>
<dbReference type="InterPro" id="IPR050345">
    <property type="entry name" value="Aliph_Amidase/BUP"/>
</dbReference>
<dbReference type="Gene3D" id="3.40.50.720">
    <property type="entry name" value="NAD(P)-binding Rossmann-like Domain"/>
    <property type="match status" value="1"/>
</dbReference>
<dbReference type="GeneID" id="27678249"/>
<name>A0A0A2IDJ0_PENEN</name>
<dbReference type="InterPro" id="IPR047122">
    <property type="entry name" value="Trans-enoyl_RdTase-like"/>
</dbReference>
<comment type="similarity">
    <text evidence="1">Belongs to the zinc-containing alcohol dehydrogenase family.</text>
</comment>
<dbReference type="CDD" id="cd07197">
    <property type="entry name" value="nitrilase"/>
    <property type="match status" value="1"/>
</dbReference>
<dbReference type="PANTHER" id="PTHR43674:SF16">
    <property type="entry name" value="CARBON-NITROGEN FAMILY, PUTATIVE (AFU_ORTHOLOGUE AFUA_5G02350)-RELATED"/>
    <property type="match status" value="1"/>
</dbReference>
<dbReference type="SUPFAM" id="SSF56317">
    <property type="entry name" value="Carbon-nitrogen hydrolase"/>
    <property type="match status" value="1"/>
</dbReference>
<dbReference type="VEuPathDB" id="FungiDB:PEXP_030670"/>
<protein>
    <submittedName>
        <fullName evidence="5">Polyketide synthase, enoylreductase</fullName>
    </submittedName>
</protein>
<dbReference type="AlphaFoldDB" id="A0A0A2IDJ0"/>
<comment type="caution">
    <text evidence="5">The sequence shown here is derived from an EMBL/GenBank/DDBJ whole genome shotgun (WGS) entry which is preliminary data.</text>
</comment>
<evidence type="ECO:0000256" key="2">
    <source>
        <dbReference type="ARBA" id="ARBA00022801"/>
    </source>
</evidence>
<dbReference type="HOGENOM" id="CLU_420392_0_0_1"/>
<dbReference type="InterPro" id="IPR013154">
    <property type="entry name" value="ADH-like_N"/>
</dbReference>
<dbReference type="GO" id="GO:0016651">
    <property type="term" value="F:oxidoreductase activity, acting on NAD(P)H"/>
    <property type="evidence" value="ECO:0007669"/>
    <property type="project" value="InterPro"/>
</dbReference>
<dbReference type="PANTHER" id="PTHR43674">
    <property type="entry name" value="NITRILASE C965.09-RELATED"/>
    <property type="match status" value="1"/>
</dbReference>
<gene>
    <name evidence="5" type="ORF">PEX2_055560</name>
</gene>
<dbReference type="OrthoDB" id="10257049at2759"/>
<keyword evidence="3" id="KW-0560">Oxidoreductase</keyword>
<dbReference type="Pfam" id="PF00795">
    <property type="entry name" value="CN_hydrolase"/>
    <property type="match status" value="1"/>
</dbReference>
<dbReference type="InterPro" id="IPR011032">
    <property type="entry name" value="GroES-like_sf"/>
</dbReference>
<dbReference type="PROSITE" id="PS50263">
    <property type="entry name" value="CN_HYDROLASE"/>
    <property type="match status" value="1"/>
</dbReference>
<dbReference type="GO" id="GO:0016811">
    <property type="term" value="F:hydrolase activity, acting on carbon-nitrogen (but not peptide) bonds, in linear amides"/>
    <property type="evidence" value="ECO:0007669"/>
    <property type="project" value="TreeGrafter"/>
</dbReference>
<proteinExistence type="inferred from homology"/>
<organism evidence="5 6">
    <name type="scientific">Penicillium expansum</name>
    <name type="common">Blue mold rot fungus</name>
    <dbReference type="NCBI Taxonomy" id="27334"/>
    <lineage>
        <taxon>Eukaryota</taxon>
        <taxon>Fungi</taxon>
        <taxon>Dikarya</taxon>
        <taxon>Ascomycota</taxon>
        <taxon>Pezizomycotina</taxon>
        <taxon>Eurotiomycetes</taxon>
        <taxon>Eurotiomycetidae</taxon>
        <taxon>Eurotiales</taxon>
        <taxon>Aspergillaceae</taxon>
        <taxon>Penicillium</taxon>
    </lineage>
</organism>
<dbReference type="SMART" id="SM00829">
    <property type="entry name" value="PKS_ER"/>
    <property type="match status" value="1"/>
</dbReference>
<dbReference type="Gene3D" id="3.60.110.10">
    <property type="entry name" value="Carbon-nitrogen hydrolase"/>
    <property type="match status" value="1"/>
</dbReference>
<dbReference type="STRING" id="27334.A0A0A2IDJ0"/>